<dbReference type="Proteomes" id="UP000706124">
    <property type="component" value="Unassembled WGS sequence"/>
</dbReference>
<comment type="caution">
    <text evidence="1">The sequence shown here is derived from an EMBL/GenBank/DDBJ whole genome shotgun (WGS) entry which is preliminary data.</text>
</comment>
<dbReference type="InterPro" id="IPR043132">
    <property type="entry name" value="BCAT-like_C"/>
</dbReference>
<sequence length="278" mass="30935">MSTDFSIFTSLRYDVDLKKVPSKGLGYAGWNNHNESPLYMLDYHRDRMLRAATYWKWQQAIEKLAGNEGLEFLAKSAANAVGPGQSEPLRLRIVVSHEGEISFQKFKTPAVALGNLFPESLPAPDTQPLSSQPQVPPLFIVMVDEVKSPRSEYTHFKTTNRTVYEDARQRAEIGSTHPADAVEVLITNNEDGSIMEGSITTPYFWRDGRWITPPVSRAFSREHGSGGNDGTTRRWALERGLAVEQEIRADQLVDGEKCYISNGVGGFRAGIVSLTKGD</sequence>
<dbReference type="InterPro" id="IPR036038">
    <property type="entry name" value="Aminotransferase-like"/>
</dbReference>
<evidence type="ECO:0000313" key="2">
    <source>
        <dbReference type="Proteomes" id="UP000706124"/>
    </source>
</evidence>
<dbReference type="GO" id="GO:0003824">
    <property type="term" value="F:catalytic activity"/>
    <property type="evidence" value="ECO:0007669"/>
    <property type="project" value="InterPro"/>
</dbReference>
<proteinExistence type="predicted"/>
<reference evidence="1 2" key="1">
    <citation type="journal article" date="2020" name="bioRxiv">
        <title>Whole genome comparisons of ergot fungi reveals the divergence and evolution of species within the genus Claviceps are the result of varying mechanisms driving genome evolution and host range expansion.</title>
        <authorList>
            <person name="Wyka S.A."/>
            <person name="Mondo S.J."/>
            <person name="Liu M."/>
            <person name="Dettman J."/>
            <person name="Nalam V."/>
            <person name="Broders K.D."/>
        </authorList>
    </citation>
    <scope>NUCLEOTIDE SEQUENCE [LARGE SCALE GENOMIC DNA]</scope>
    <source>
        <strain evidence="1 2">CCC 1485</strain>
    </source>
</reference>
<dbReference type="AlphaFoldDB" id="A0A9P7MG36"/>
<dbReference type="SUPFAM" id="SSF56752">
    <property type="entry name" value="D-aminoacid aminotransferase-like PLP-dependent enzymes"/>
    <property type="match status" value="1"/>
</dbReference>
<gene>
    <name evidence="1" type="ORF">E4U60_006592</name>
</gene>
<accession>A0A9P7MG36</accession>
<dbReference type="OrthoDB" id="5288718at2759"/>
<dbReference type="Gene3D" id="3.30.470.10">
    <property type="match status" value="1"/>
</dbReference>
<dbReference type="Gene3D" id="3.20.10.10">
    <property type="entry name" value="D-amino Acid Aminotransferase, subunit A, domain 2"/>
    <property type="match status" value="1"/>
</dbReference>
<dbReference type="InterPro" id="IPR001544">
    <property type="entry name" value="Aminotrans_IV"/>
</dbReference>
<dbReference type="InterPro" id="IPR043131">
    <property type="entry name" value="BCAT-like_N"/>
</dbReference>
<dbReference type="Pfam" id="PF01063">
    <property type="entry name" value="Aminotran_4"/>
    <property type="match status" value="1"/>
</dbReference>
<name>A0A9P7MG36_9HYPO</name>
<dbReference type="EMBL" id="SRPO01000065">
    <property type="protein sequence ID" value="KAG5943575.1"/>
    <property type="molecule type" value="Genomic_DNA"/>
</dbReference>
<evidence type="ECO:0008006" key="3">
    <source>
        <dbReference type="Google" id="ProtNLM"/>
    </source>
</evidence>
<keyword evidence="2" id="KW-1185">Reference proteome</keyword>
<evidence type="ECO:0000313" key="1">
    <source>
        <dbReference type="EMBL" id="KAG5943575.1"/>
    </source>
</evidence>
<protein>
    <recommendedName>
        <fullName evidence="3">Aminotransferase, class IV</fullName>
    </recommendedName>
</protein>
<organism evidence="1 2">
    <name type="scientific">Claviceps pazoutovae</name>
    <dbReference type="NCBI Taxonomy" id="1649127"/>
    <lineage>
        <taxon>Eukaryota</taxon>
        <taxon>Fungi</taxon>
        <taxon>Dikarya</taxon>
        <taxon>Ascomycota</taxon>
        <taxon>Pezizomycotina</taxon>
        <taxon>Sordariomycetes</taxon>
        <taxon>Hypocreomycetidae</taxon>
        <taxon>Hypocreales</taxon>
        <taxon>Clavicipitaceae</taxon>
        <taxon>Claviceps</taxon>
    </lineage>
</organism>